<dbReference type="GO" id="GO:0003723">
    <property type="term" value="F:RNA binding"/>
    <property type="evidence" value="ECO:0007669"/>
    <property type="project" value="TreeGrafter"/>
</dbReference>
<comment type="subcellular location">
    <subcellularLocation>
        <location evidence="1">Nucleus</location>
    </subcellularLocation>
</comment>
<feature type="compositionally biased region" description="Basic and acidic residues" evidence="4">
    <location>
        <begin position="169"/>
        <end position="179"/>
    </location>
</feature>
<organism evidence="5 6">
    <name type="scientific">Aspergillus candidus</name>
    <dbReference type="NCBI Taxonomy" id="41067"/>
    <lineage>
        <taxon>Eukaryota</taxon>
        <taxon>Fungi</taxon>
        <taxon>Dikarya</taxon>
        <taxon>Ascomycota</taxon>
        <taxon>Pezizomycotina</taxon>
        <taxon>Eurotiomycetes</taxon>
        <taxon>Eurotiomycetidae</taxon>
        <taxon>Eurotiales</taxon>
        <taxon>Aspergillaceae</taxon>
        <taxon>Aspergillus</taxon>
        <taxon>Aspergillus subgen. Circumdati</taxon>
    </lineage>
</organism>
<feature type="compositionally biased region" description="Basic and acidic residues" evidence="4">
    <location>
        <begin position="1"/>
        <end position="21"/>
    </location>
</feature>
<dbReference type="RefSeq" id="XP_024674914.1">
    <property type="nucleotide sequence ID" value="XM_024811363.1"/>
</dbReference>
<evidence type="ECO:0000256" key="2">
    <source>
        <dbReference type="ARBA" id="ARBA00022694"/>
    </source>
</evidence>
<evidence type="ECO:0000256" key="3">
    <source>
        <dbReference type="ARBA" id="ARBA00023242"/>
    </source>
</evidence>
<keyword evidence="6" id="KW-1185">Reference proteome</keyword>
<protein>
    <submittedName>
        <fullName evidence="5">Rpp20 subunit of nuclear RNase MRP and P-domain-containing protein</fullName>
    </submittedName>
</protein>
<dbReference type="GO" id="GO:0034965">
    <property type="term" value="P:intronic box C/D snoRNA processing"/>
    <property type="evidence" value="ECO:0007669"/>
    <property type="project" value="TreeGrafter"/>
</dbReference>
<proteinExistence type="predicted"/>
<dbReference type="GO" id="GO:0004526">
    <property type="term" value="F:ribonuclease P activity"/>
    <property type="evidence" value="ECO:0007669"/>
    <property type="project" value="TreeGrafter"/>
</dbReference>
<dbReference type="GO" id="GO:0005655">
    <property type="term" value="C:nucleolar ribonuclease P complex"/>
    <property type="evidence" value="ECO:0007669"/>
    <property type="project" value="InterPro"/>
</dbReference>
<dbReference type="InterPro" id="IPR036882">
    <property type="entry name" value="Alba-like_dom_sf"/>
</dbReference>
<dbReference type="GeneID" id="36518523"/>
<name>A0A2I2FJW7_ASPCN</name>
<reference evidence="5 6" key="1">
    <citation type="submission" date="2017-12" db="EMBL/GenBank/DDBJ databases">
        <authorList>
            <consortium name="DOE Joint Genome Institute"/>
            <person name="Haridas S."/>
            <person name="Kjaerbolling I."/>
            <person name="Vesth T.C."/>
            <person name="Frisvad J.C."/>
            <person name="Nybo J.L."/>
            <person name="Theobald S."/>
            <person name="Kuo A."/>
            <person name="Bowyer P."/>
            <person name="Matsuda Y."/>
            <person name="Mondo S."/>
            <person name="Lyhne E.K."/>
            <person name="Kogle M.E."/>
            <person name="Clum A."/>
            <person name="Lipzen A."/>
            <person name="Salamov A."/>
            <person name="Ngan C.Y."/>
            <person name="Daum C."/>
            <person name="Chiniquy J."/>
            <person name="Barry K."/>
            <person name="LaButti K."/>
            <person name="Simmons B.A."/>
            <person name="Magnuson J.K."/>
            <person name="Mortensen U.H."/>
            <person name="Larsen T.O."/>
            <person name="Grigoriev I.V."/>
            <person name="Baker S.E."/>
            <person name="Andersen M.R."/>
            <person name="Nordberg H.P."/>
            <person name="Cantor M.N."/>
            <person name="Hua S.X."/>
        </authorList>
    </citation>
    <scope>NUCLEOTIDE SEQUENCE [LARGE SCALE GENOMIC DNA]</scope>
    <source>
        <strain evidence="5 6">CBS 102.13</strain>
    </source>
</reference>
<dbReference type="Proteomes" id="UP000234585">
    <property type="component" value="Unassembled WGS sequence"/>
</dbReference>
<keyword evidence="2" id="KW-0819">tRNA processing</keyword>
<evidence type="ECO:0000313" key="6">
    <source>
        <dbReference type="Proteomes" id="UP000234585"/>
    </source>
</evidence>
<gene>
    <name evidence="5" type="ORF">BDW47DRAFT_100135</name>
</gene>
<dbReference type="PANTHER" id="PTHR28256:SF1">
    <property type="entry name" value="RIBONUCLEASES P_MRP PROTEIN SUBUNIT POP7"/>
    <property type="match status" value="1"/>
</dbReference>
<dbReference type="AlphaFoldDB" id="A0A2I2FJW7"/>
<dbReference type="InterPro" id="IPR014612">
    <property type="entry name" value="Pop7/Rpp20"/>
</dbReference>
<dbReference type="EMBL" id="KZ559122">
    <property type="protein sequence ID" value="PLB40902.1"/>
    <property type="molecule type" value="Genomic_DNA"/>
</dbReference>
<accession>A0A2I2FJW7</accession>
<dbReference type="GO" id="GO:0000171">
    <property type="term" value="F:ribonuclease MRP activity"/>
    <property type="evidence" value="ECO:0007669"/>
    <property type="project" value="TreeGrafter"/>
</dbReference>
<dbReference type="PANTHER" id="PTHR28256">
    <property type="entry name" value="RIBONUCLEASES P/MRP PROTEIN SUBUNIT POP7"/>
    <property type="match status" value="1"/>
</dbReference>
<dbReference type="GO" id="GO:0006364">
    <property type="term" value="P:rRNA processing"/>
    <property type="evidence" value="ECO:0007669"/>
    <property type="project" value="TreeGrafter"/>
</dbReference>
<dbReference type="Gene3D" id="3.30.110.20">
    <property type="entry name" value="Alba-like domain"/>
    <property type="match status" value="1"/>
</dbReference>
<feature type="region of interest" description="Disordered" evidence="4">
    <location>
        <begin position="85"/>
        <end position="120"/>
    </location>
</feature>
<feature type="region of interest" description="Disordered" evidence="4">
    <location>
        <begin position="161"/>
        <end position="230"/>
    </location>
</feature>
<dbReference type="GO" id="GO:0000294">
    <property type="term" value="P:nuclear-transcribed mRNA catabolic process, RNase MRP-dependent"/>
    <property type="evidence" value="ECO:0007669"/>
    <property type="project" value="TreeGrafter"/>
</dbReference>
<evidence type="ECO:0000256" key="1">
    <source>
        <dbReference type="ARBA" id="ARBA00004123"/>
    </source>
</evidence>
<keyword evidence="3" id="KW-0539">Nucleus</keyword>
<dbReference type="STRING" id="41067.A0A2I2FJW7"/>
<feature type="region of interest" description="Disordered" evidence="4">
    <location>
        <begin position="1"/>
        <end position="45"/>
    </location>
</feature>
<dbReference type="InterPro" id="IPR020241">
    <property type="entry name" value="RNase_P/MRP_Pop7_fungi"/>
</dbReference>
<dbReference type="OrthoDB" id="5416589at2759"/>
<feature type="compositionally biased region" description="Basic and acidic residues" evidence="4">
    <location>
        <begin position="110"/>
        <end position="120"/>
    </location>
</feature>
<sequence>MPKEPLTKNLQFEKKNKDMVKLPKHARIQKRPIPHPPIASPYAGSSIPKTVYVSTSSPFMAAVKRVQKLLRQAEKRATASVDLANARKRNQQRLAMVGPRAGEEQGPEGEGQKGKGKGKEEVFVKATGRAMEKALAVGKWFEEKGGEEFAVRVSTGSVLVVDDVEEEEGEKRGVVSEGERGEDDAATGVDAGPSTTESTGRKEGGKKNKRKRTADPAAAAEDAELPETRTRWVNMVEVAVSLK</sequence>
<evidence type="ECO:0000313" key="5">
    <source>
        <dbReference type="EMBL" id="PLB40902.1"/>
    </source>
</evidence>
<dbReference type="Pfam" id="PF12328">
    <property type="entry name" value="Rpp20"/>
    <property type="match status" value="1"/>
</dbReference>
<dbReference type="GO" id="GO:0000172">
    <property type="term" value="C:ribonuclease MRP complex"/>
    <property type="evidence" value="ECO:0007669"/>
    <property type="project" value="InterPro"/>
</dbReference>
<dbReference type="GO" id="GO:0001682">
    <property type="term" value="P:tRNA 5'-leader removal"/>
    <property type="evidence" value="ECO:0007669"/>
    <property type="project" value="InterPro"/>
</dbReference>
<feature type="compositionally biased region" description="Basic residues" evidence="4">
    <location>
        <begin position="22"/>
        <end position="33"/>
    </location>
</feature>
<evidence type="ECO:0000256" key="4">
    <source>
        <dbReference type="SAM" id="MobiDB-lite"/>
    </source>
</evidence>